<evidence type="ECO:0000256" key="1">
    <source>
        <dbReference type="SAM" id="MobiDB-lite"/>
    </source>
</evidence>
<accession>A0A6J4JFF4</accession>
<reference evidence="3" key="1">
    <citation type="submission" date="2020-02" db="EMBL/GenBank/DDBJ databases">
        <authorList>
            <person name="Meier V. D."/>
        </authorList>
    </citation>
    <scope>NUCLEOTIDE SEQUENCE</scope>
    <source>
        <strain evidence="3">AVDCRST_MAG54</strain>
    </source>
</reference>
<evidence type="ECO:0000256" key="2">
    <source>
        <dbReference type="SAM" id="Phobius"/>
    </source>
</evidence>
<dbReference type="EMBL" id="CADCTH010000433">
    <property type="protein sequence ID" value="CAA9277747.1"/>
    <property type="molecule type" value="Genomic_DNA"/>
</dbReference>
<name>A0A6J4JFF4_9PSEU</name>
<feature type="transmembrane region" description="Helical" evidence="2">
    <location>
        <begin position="7"/>
        <end position="25"/>
    </location>
</feature>
<keyword evidence="2" id="KW-0472">Membrane</keyword>
<organism evidence="3">
    <name type="scientific">uncultured Actinomycetospora sp</name>
    <dbReference type="NCBI Taxonomy" id="1135996"/>
    <lineage>
        <taxon>Bacteria</taxon>
        <taxon>Bacillati</taxon>
        <taxon>Actinomycetota</taxon>
        <taxon>Actinomycetes</taxon>
        <taxon>Pseudonocardiales</taxon>
        <taxon>Pseudonocardiaceae</taxon>
        <taxon>Actinomycetospora</taxon>
        <taxon>environmental samples</taxon>
    </lineage>
</organism>
<feature type="transmembrane region" description="Helical" evidence="2">
    <location>
        <begin position="31"/>
        <end position="50"/>
    </location>
</feature>
<feature type="compositionally biased region" description="Basic and acidic residues" evidence="1">
    <location>
        <begin position="112"/>
        <end position="124"/>
    </location>
</feature>
<dbReference type="AlphaFoldDB" id="A0A6J4JFF4"/>
<sequence>MQGTADLVMNVCGALAGAGSGIGLAQLGYGGLNAVAAVLVTPVLLLVLLVRGGRRREAAAHGVPGGAGALDARASRGTAPVDAHADAGTSVPQPRAPGGAADPSVVPIDGAESDRAAGSDRADG</sequence>
<proteinExistence type="predicted"/>
<evidence type="ECO:0000313" key="3">
    <source>
        <dbReference type="EMBL" id="CAA9277747.1"/>
    </source>
</evidence>
<keyword evidence="2" id="KW-1133">Transmembrane helix</keyword>
<keyword evidence="2" id="KW-0812">Transmembrane</keyword>
<protein>
    <submittedName>
        <fullName evidence="3">Uncharacterized protein</fullName>
    </submittedName>
</protein>
<gene>
    <name evidence="3" type="ORF">AVDCRST_MAG54-3366</name>
</gene>
<feature type="region of interest" description="Disordered" evidence="1">
    <location>
        <begin position="58"/>
        <end position="124"/>
    </location>
</feature>